<dbReference type="Proteomes" id="UP001501009">
    <property type="component" value="Unassembled WGS sequence"/>
</dbReference>
<comment type="similarity">
    <text evidence="1">Belongs to the thioesterase family.</text>
</comment>
<keyword evidence="2 4" id="KW-0378">Hydrolase</keyword>
<organism evidence="4 5">
    <name type="scientific">Streptomyces coacervatus</name>
    <dbReference type="NCBI Taxonomy" id="647381"/>
    <lineage>
        <taxon>Bacteria</taxon>
        <taxon>Bacillati</taxon>
        <taxon>Actinomycetota</taxon>
        <taxon>Actinomycetes</taxon>
        <taxon>Kitasatosporales</taxon>
        <taxon>Streptomycetaceae</taxon>
        <taxon>Streptomyces</taxon>
    </lineage>
</organism>
<evidence type="ECO:0000256" key="2">
    <source>
        <dbReference type="ARBA" id="ARBA00022801"/>
    </source>
</evidence>
<dbReference type="EMBL" id="BAABDE010000003">
    <property type="protein sequence ID" value="GAA3773738.1"/>
    <property type="molecule type" value="Genomic_DNA"/>
</dbReference>
<keyword evidence="5" id="KW-1185">Reference proteome</keyword>
<dbReference type="SUPFAM" id="SSF53474">
    <property type="entry name" value="alpha/beta-Hydrolases"/>
    <property type="match status" value="1"/>
</dbReference>
<dbReference type="PANTHER" id="PTHR11487">
    <property type="entry name" value="THIOESTERASE"/>
    <property type="match status" value="1"/>
</dbReference>
<dbReference type="RefSeq" id="WP_275781255.1">
    <property type="nucleotide sequence ID" value="NZ_BAABDE010000003.1"/>
</dbReference>
<evidence type="ECO:0000256" key="1">
    <source>
        <dbReference type="ARBA" id="ARBA00007169"/>
    </source>
</evidence>
<name>A0ABP7GUN0_9ACTN</name>
<dbReference type="Pfam" id="PF00975">
    <property type="entry name" value="Thioesterase"/>
    <property type="match status" value="1"/>
</dbReference>
<evidence type="ECO:0000313" key="5">
    <source>
        <dbReference type="Proteomes" id="UP001501009"/>
    </source>
</evidence>
<comment type="caution">
    <text evidence="4">The sequence shown here is derived from an EMBL/GenBank/DDBJ whole genome shotgun (WGS) entry which is preliminary data.</text>
</comment>
<sequence length="262" mass="28724">MGEFQDPSRWIRRFHPAADSGVRLVCLPHAGGSAPFYFPMSRALSPEVDVVSVQYPGRQDRRMDPAIEDIGEYADAIAAEIKPWLDRPVALFGHSMGAVLAFEVTRRLERDLGFVPLAVFASGRRAPSRYRDENVHRRDDDGVVEEMRLLSGTDAQILGDEEILRMVLPAIRSDYTAIENYRAAPGLTVSAPITVLTGDNDPRTSLEEAEAWRGHTTGAFDLHVFSGGHFFLANHQDEILKIVSEALSTSLPGLPGGSASIA</sequence>
<dbReference type="InterPro" id="IPR029058">
    <property type="entry name" value="AB_hydrolase_fold"/>
</dbReference>
<dbReference type="SMART" id="SM00824">
    <property type="entry name" value="PKS_TE"/>
    <property type="match status" value="1"/>
</dbReference>
<dbReference type="Gene3D" id="3.40.50.1820">
    <property type="entry name" value="alpha/beta hydrolase"/>
    <property type="match status" value="1"/>
</dbReference>
<dbReference type="InterPro" id="IPR012223">
    <property type="entry name" value="TEII"/>
</dbReference>
<protein>
    <submittedName>
        <fullName evidence="4">Alpha/beta fold hydrolase</fullName>
    </submittedName>
</protein>
<dbReference type="GO" id="GO:0016787">
    <property type="term" value="F:hydrolase activity"/>
    <property type="evidence" value="ECO:0007669"/>
    <property type="project" value="UniProtKB-KW"/>
</dbReference>
<evidence type="ECO:0000259" key="3">
    <source>
        <dbReference type="SMART" id="SM00824"/>
    </source>
</evidence>
<evidence type="ECO:0000313" key="4">
    <source>
        <dbReference type="EMBL" id="GAA3773738.1"/>
    </source>
</evidence>
<feature type="domain" description="Thioesterase TesA-like" evidence="3">
    <location>
        <begin position="25"/>
        <end position="247"/>
    </location>
</feature>
<gene>
    <name evidence="4" type="ORF">GCM10022403_006000</name>
</gene>
<accession>A0ABP7GUN0</accession>
<proteinExistence type="inferred from homology"/>
<dbReference type="InterPro" id="IPR020802">
    <property type="entry name" value="TesA-like"/>
</dbReference>
<reference evidence="5" key="1">
    <citation type="journal article" date="2019" name="Int. J. Syst. Evol. Microbiol.">
        <title>The Global Catalogue of Microorganisms (GCM) 10K type strain sequencing project: providing services to taxonomists for standard genome sequencing and annotation.</title>
        <authorList>
            <consortium name="The Broad Institute Genomics Platform"/>
            <consortium name="The Broad Institute Genome Sequencing Center for Infectious Disease"/>
            <person name="Wu L."/>
            <person name="Ma J."/>
        </authorList>
    </citation>
    <scope>NUCLEOTIDE SEQUENCE [LARGE SCALE GENOMIC DNA]</scope>
    <source>
        <strain evidence="5">JCM 17138</strain>
    </source>
</reference>
<dbReference type="InterPro" id="IPR001031">
    <property type="entry name" value="Thioesterase"/>
</dbReference>
<dbReference type="PANTHER" id="PTHR11487:SF0">
    <property type="entry name" value="S-ACYL FATTY ACID SYNTHASE THIOESTERASE, MEDIUM CHAIN"/>
    <property type="match status" value="1"/>
</dbReference>